<evidence type="ECO:0000256" key="5">
    <source>
        <dbReference type="SAM" id="Phobius"/>
    </source>
</evidence>
<evidence type="ECO:0000313" key="6">
    <source>
        <dbReference type="EMBL" id="MFC6724684.1"/>
    </source>
</evidence>
<keyword evidence="4 5" id="KW-0472">Membrane</keyword>
<dbReference type="InterPro" id="IPR000537">
    <property type="entry name" value="UbiA_prenyltransferase"/>
</dbReference>
<evidence type="ECO:0000256" key="1">
    <source>
        <dbReference type="ARBA" id="ARBA00004651"/>
    </source>
</evidence>
<feature type="transmembrane region" description="Helical" evidence="5">
    <location>
        <begin position="132"/>
        <end position="153"/>
    </location>
</feature>
<dbReference type="EMBL" id="JBHSWU010000249">
    <property type="protein sequence ID" value="MFC6724684.1"/>
    <property type="molecule type" value="Genomic_DNA"/>
</dbReference>
<feature type="transmembrane region" description="Helical" evidence="5">
    <location>
        <begin position="86"/>
        <end position="111"/>
    </location>
</feature>
<proteinExistence type="predicted"/>
<dbReference type="Proteomes" id="UP001596328">
    <property type="component" value="Unassembled WGS sequence"/>
</dbReference>
<organism evidence="6 7">
    <name type="scientific">Halobium palmae</name>
    <dbReference type="NCBI Taxonomy" id="1776492"/>
    <lineage>
        <taxon>Archaea</taxon>
        <taxon>Methanobacteriati</taxon>
        <taxon>Methanobacteriota</taxon>
        <taxon>Stenosarchaea group</taxon>
        <taxon>Halobacteria</taxon>
        <taxon>Halobacteriales</taxon>
        <taxon>Haloferacaceae</taxon>
        <taxon>Halobium</taxon>
    </lineage>
</organism>
<dbReference type="Pfam" id="PF01040">
    <property type="entry name" value="UbiA"/>
    <property type="match status" value="1"/>
</dbReference>
<evidence type="ECO:0000256" key="2">
    <source>
        <dbReference type="ARBA" id="ARBA00022692"/>
    </source>
</evidence>
<accession>A0ABD5RZK8</accession>
<evidence type="ECO:0000256" key="4">
    <source>
        <dbReference type="ARBA" id="ARBA00023136"/>
    </source>
</evidence>
<feature type="transmembrane region" description="Helical" evidence="5">
    <location>
        <begin position="232"/>
        <end position="250"/>
    </location>
</feature>
<evidence type="ECO:0000256" key="3">
    <source>
        <dbReference type="ARBA" id="ARBA00022989"/>
    </source>
</evidence>
<sequence>VGGRAGDALVQSTVALAALATVKVATVMAILDVPANPAPLIAFLVTFSVYTHNNLTDLEEDSINDPDGVRFVERWNGHLELAAATAYALALGIAVLGGPLALLLTLVPGVVGVLYSRDLLRFGSTRRLKEVLVLNTTVVALAWAVVVVLLPLAYVGMPIGAGASVLFGVFVLRTFIAGELLNVRDVSGDSAAGVSTLPLAVGTGRTRLLLYGLDAVTLGLLVAATVEGVLPDAVALAFVPAVLLSIAVSSRAGRTDDMSRLGLLRDAEYPLMLGCCLLLGL</sequence>
<dbReference type="GO" id="GO:0005886">
    <property type="term" value="C:plasma membrane"/>
    <property type="evidence" value="ECO:0007669"/>
    <property type="project" value="UniProtKB-SubCell"/>
</dbReference>
<comment type="subcellular location">
    <subcellularLocation>
        <location evidence="1">Cell membrane</location>
        <topology evidence="1">Multi-pass membrane protein</topology>
    </subcellularLocation>
</comment>
<gene>
    <name evidence="6" type="ORF">ACFQE1_09905</name>
</gene>
<reference evidence="6 7" key="1">
    <citation type="journal article" date="2019" name="Int. J. Syst. Evol. Microbiol.">
        <title>The Global Catalogue of Microorganisms (GCM) 10K type strain sequencing project: providing services to taxonomists for standard genome sequencing and annotation.</title>
        <authorList>
            <consortium name="The Broad Institute Genomics Platform"/>
            <consortium name="The Broad Institute Genome Sequencing Center for Infectious Disease"/>
            <person name="Wu L."/>
            <person name="Ma J."/>
        </authorList>
    </citation>
    <scope>NUCLEOTIDE SEQUENCE [LARGE SCALE GENOMIC DNA]</scope>
    <source>
        <strain evidence="6 7">NBRC 111368</strain>
    </source>
</reference>
<feature type="transmembrane region" description="Helical" evidence="5">
    <location>
        <begin position="159"/>
        <end position="176"/>
    </location>
</feature>
<protein>
    <submittedName>
        <fullName evidence="6">UbiA family prenyltransferase</fullName>
    </submittedName>
</protein>
<comment type="caution">
    <text evidence="6">The sequence shown here is derived from an EMBL/GenBank/DDBJ whole genome shotgun (WGS) entry which is preliminary data.</text>
</comment>
<name>A0ABD5RZK8_9EURY</name>
<keyword evidence="3 5" id="KW-1133">Transmembrane helix</keyword>
<evidence type="ECO:0000313" key="7">
    <source>
        <dbReference type="Proteomes" id="UP001596328"/>
    </source>
</evidence>
<dbReference type="AlphaFoldDB" id="A0ABD5RZK8"/>
<keyword evidence="2 5" id="KW-0812">Transmembrane</keyword>
<feature type="transmembrane region" description="Helical" evidence="5">
    <location>
        <begin position="208"/>
        <end position="226"/>
    </location>
</feature>
<feature type="non-terminal residue" evidence="6">
    <location>
        <position position="1"/>
    </location>
</feature>
<keyword evidence="7" id="KW-1185">Reference proteome</keyword>